<name>A0ABT3G9A5_9BACT</name>
<keyword evidence="3" id="KW-1185">Reference proteome</keyword>
<dbReference type="InterPro" id="IPR011050">
    <property type="entry name" value="Pectin_lyase_fold/virulence"/>
</dbReference>
<dbReference type="EMBL" id="JAPDDR010000013">
    <property type="protein sequence ID" value="MCW1916217.1"/>
    <property type="molecule type" value="Genomic_DNA"/>
</dbReference>
<proteinExistence type="predicted"/>
<sequence>MAAPLLTLSYASAEVIVFNEANTTNVWTIPAGPNLLNGTLATPATANTHEGSSADWSTLTDGILGTPGNNAATVTPNNGDNVTFPLDVVAQPAGYDITSFNSYVTWENSGRTNQNYTLQYSTVSDPTTFYDIVTIGNGDSGSDKATHTSITDTNGVLATGVHSLRLSFNNQENGYVGFSELKALATPTNVVTTLESNVGNAWTLPAGTNLLNGNMATPPTTNSNEGSSASWSTVTNGTLGTAADISSSVTPPNNSSVIFPLDLSVNFNGYRLTSFDSYCAWPNSGRDNQDFAISYSTVADPGTFIPLAHSVIHTSGDNSTHVRITPAAGALASGVAAIKLDFGHQENGYVGYREFIALGTAESLTDALTWTGNSGSAGNATWITAADNNWKKTIGGAAAPFDPLAALTFDSTGANRNITVSSALTSSSVTINNTAATPYTFGGQQLTVSNEIISAGAGTATFNNTVNAVGGVALSGSGSMVFNGAVQGTGVSVAGSGAITLNGANPSLLGNASVTNGTLTVANNGALENAAVVTTGGVVRFISATPKIASLSGSFGSSVVLGNATGPVNTTLNVGDESSITTFGGDISPVPGRTGGLTKTGGSTLTLSGVNTYVGPTRVEGGTLELLQRASLYNGNTASWTTSNLVAQDGATLLLEVGTFDEFTEDDVNNTIALGGFQAGSSLGIDNTDLFILSRNLTQPGLGLLKTGPGTLEITGNNTSNGLTRIFDGRVNAMSLSGTAFGGDILLGDAEGNVFLNFVEDNQIAPGGVISAANGSFYQTKINLRGTDQTVGGLEAAPFPANYVSLIQNDENTLPDYAGVPEPATLTIDADTDHSFTGLIRDGDGGAPVSVIKTGEGVQELRNLSGIQGYGYTGVTSLNEGTLRLNFGGGNFEFASPIEIAGVATLNFRAVSGNWVFGAAVSGPGKVLVDGNNAVVLNNGANSWSGGTVVNGGFLALAGNGSAGEGTGPGQTSVGGAMDPTNLIDITNIATLSLDGIAPLGNSNMLPEFAPSIRINEGSRIYGGTNTVAFVPNLTLNGGEIEITDGAGHGGFNTNIALVGTVIVGGSSTLPSEIATVGTGPNANVSLGSTGVPGTVFQVADATGSAAADLTISSVLRNVGGSVSPLTKTGPGTMVLTGANVYTGTTRVSAGLLQLDTAYLADAAALVIDNAGTLNLAYTGTDTVASLTLGGTEHLSGTFAAIGNGGPGITETARITGTGRITVSQNTGVSYDTWSQVIPNAGDRDRAADPDGDGLTNLEEYLFGTSPVSGSGSLARIEQSGANLIVRWNQRAAGSSVYVLQESTTLLDGSWTTSTATITNSAVQDIPDYVRKEAVIPVGGVRKFVRVQATE</sequence>
<evidence type="ECO:0000256" key="1">
    <source>
        <dbReference type="ARBA" id="ARBA00022729"/>
    </source>
</evidence>
<dbReference type="NCBIfam" id="TIGR02601">
    <property type="entry name" value="autotrns_rpt"/>
    <property type="match status" value="2"/>
</dbReference>
<comment type="caution">
    <text evidence="2">The sequence shown here is derived from an EMBL/GenBank/DDBJ whole genome shotgun (WGS) entry which is preliminary data.</text>
</comment>
<organism evidence="2 3">
    <name type="scientific">Luteolibacter rhizosphaerae</name>
    <dbReference type="NCBI Taxonomy" id="2989719"/>
    <lineage>
        <taxon>Bacteria</taxon>
        <taxon>Pseudomonadati</taxon>
        <taxon>Verrucomicrobiota</taxon>
        <taxon>Verrucomicrobiia</taxon>
        <taxon>Verrucomicrobiales</taxon>
        <taxon>Verrucomicrobiaceae</taxon>
        <taxon>Luteolibacter</taxon>
    </lineage>
</organism>
<dbReference type="SUPFAM" id="SSF51126">
    <property type="entry name" value="Pectin lyase-like"/>
    <property type="match status" value="1"/>
</dbReference>
<dbReference type="Proteomes" id="UP001165653">
    <property type="component" value="Unassembled WGS sequence"/>
</dbReference>
<evidence type="ECO:0000313" key="3">
    <source>
        <dbReference type="Proteomes" id="UP001165653"/>
    </source>
</evidence>
<evidence type="ECO:0000313" key="2">
    <source>
        <dbReference type="EMBL" id="MCW1916217.1"/>
    </source>
</evidence>
<keyword evidence="1" id="KW-0732">Signal</keyword>
<accession>A0ABT3G9A5</accession>
<dbReference type="RefSeq" id="WP_264515788.1">
    <property type="nucleotide sequence ID" value="NZ_JAPDDR010000013.1"/>
</dbReference>
<reference evidence="2" key="1">
    <citation type="submission" date="2022-10" db="EMBL/GenBank/DDBJ databases">
        <title>Luteolibacter sp. GHJ8, whole genome shotgun sequencing project.</title>
        <authorList>
            <person name="Zhao G."/>
            <person name="Shen L."/>
        </authorList>
    </citation>
    <scope>NUCLEOTIDE SEQUENCE</scope>
    <source>
        <strain evidence="2">GHJ8</strain>
    </source>
</reference>
<protein>
    <submittedName>
        <fullName evidence="2">Autotransporter-associated beta strand repeat-containing protein</fullName>
    </submittedName>
</protein>
<dbReference type="Pfam" id="PF12951">
    <property type="entry name" value="PATR"/>
    <property type="match status" value="5"/>
</dbReference>
<dbReference type="InterPro" id="IPR013425">
    <property type="entry name" value="Autotrns_rpt"/>
</dbReference>
<gene>
    <name evidence="2" type="ORF">OJ996_21685</name>
</gene>